<evidence type="ECO:0000313" key="14">
    <source>
        <dbReference type="Proteomes" id="UP000092154"/>
    </source>
</evidence>
<feature type="repeat" description="Solcar" evidence="9">
    <location>
        <begin position="37"/>
        <end position="121"/>
    </location>
</feature>
<dbReference type="PROSITE" id="PS50920">
    <property type="entry name" value="SOLCAR"/>
    <property type="match status" value="3"/>
</dbReference>
<keyword evidence="7" id="KW-0496">Mitochondrion</keyword>
<protein>
    <submittedName>
        <fullName evidence="13">Mitochondrial carrier</fullName>
    </submittedName>
</protein>
<dbReference type="InterPro" id="IPR023395">
    <property type="entry name" value="MCP_dom_sf"/>
</dbReference>
<feature type="repeat" description="Solcar" evidence="9">
    <location>
        <begin position="284"/>
        <end position="383"/>
    </location>
</feature>
<evidence type="ECO:0000256" key="11">
    <source>
        <dbReference type="SAM" id="MobiDB-lite"/>
    </source>
</evidence>
<dbReference type="InParanoid" id="A0A1B7MZI5"/>
<evidence type="ECO:0000256" key="4">
    <source>
        <dbReference type="ARBA" id="ARBA00022692"/>
    </source>
</evidence>
<keyword evidence="6 12" id="KW-1133">Transmembrane helix</keyword>
<accession>A0A1B7MZI5</accession>
<dbReference type="OrthoDB" id="2139348at2759"/>
<comment type="similarity">
    <text evidence="2 10">Belongs to the mitochondrial carrier (TC 2.A.29) family.</text>
</comment>
<evidence type="ECO:0000256" key="8">
    <source>
        <dbReference type="ARBA" id="ARBA00023136"/>
    </source>
</evidence>
<evidence type="ECO:0000256" key="2">
    <source>
        <dbReference type="ARBA" id="ARBA00006375"/>
    </source>
</evidence>
<dbReference type="GO" id="GO:0031966">
    <property type="term" value="C:mitochondrial membrane"/>
    <property type="evidence" value="ECO:0007669"/>
    <property type="project" value="UniProtKB-SubCell"/>
</dbReference>
<keyword evidence="14" id="KW-1185">Reference proteome</keyword>
<comment type="subcellular location">
    <subcellularLocation>
        <location evidence="1">Mitochondrion membrane</location>
        <topology evidence="1">Multi-pass membrane protein</topology>
    </subcellularLocation>
</comment>
<dbReference type="PANTHER" id="PTHR45624">
    <property type="entry name" value="MITOCHONDRIAL BASIC AMINO ACIDS TRANSPORTER-RELATED"/>
    <property type="match status" value="1"/>
</dbReference>
<dbReference type="Pfam" id="PF00153">
    <property type="entry name" value="Mito_carr"/>
    <property type="match status" value="3"/>
</dbReference>
<evidence type="ECO:0000256" key="12">
    <source>
        <dbReference type="SAM" id="Phobius"/>
    </source>
</evidence>
<gene>
    <name evidence="13" type="ORF">K503DRAFT_866448</name>
</gene>
<organism evidence="13 14">
    <name type="scientific">Rhizopogon vinicolor AM-OR11-026</name>
    <dbReference type="NCBI Taxonomy" id="1314800"/>
    <lineage>
        <taxon>Eukaryota</taxon>
        <taxon>Fungi</taxon>
        <taxon>Dikarya</taxon>
        <taxon>Basidiomycota</taxon>
        <taxon>Agaricomycotina</taxon>
        <taxon>Agaricomycetes</taxon>
        <taxon>Agaricomycetidae</taxon>
        <taxon>Boletales</taxon>
        <taxon>Suillineae</taxon>
        <taxon>Rhizopogonaceae</taxon>
        <taxon>Rhizopogon</taxon>
    </lineage>
</organism>
<sequence length="386" mass="41632">MDPRHGSFPEGGTFDSHPPTEDSATVRAVKDIAFGSKNKTKKKIAGMVAEVFEYPFDLAKVRLQSQVLHNTASFGGPMDCLTQTWRDEGARGLYRGLPVPIFGAMAETASLFVAYSQIQSLIKWSTNTSQSSPLTLSQLGLAAGGAGFLTSFILLYRTPIELVKCKMQVQMLSPPLRLPNFATSPPSFMHTPQKASTSRSVVHPRNLPGPFSIISKIVRTHGISGMWAGHTGTIIRETGGTAVWFASKEFIASVLLARRMQSSMPSVPRNYFVESSASDPSMALAPWESALSGALAGGLCVLGLYPADTIKSAIQTVEELRPPDTFTYSGELKSKAPSFWSTAVAMYRAQGWRGLYAGCGMTVARAIPCSGIVFVVYDGLNQRFGS</sequence>
<feature type="transmembrane region" description="Helical" evidence="12">
    <location>
        <begin position="135"/>
        <end position="156"/>
    </location>
</feature>
<keyword evidence="4 9" id="KW-0812">Transmembrane</keyword>
<dbReference type="PANTHER" id="PTHR45624:SF31">
    <property type="entry name" value="MITOCHONDRIAL ORNITHINE TRANSPORTER 1"/>
    <property type="match status" value="1"/>
</dbReference>
<dbReference type="GO" id="GO:0000064">
    <property type="term" value="F:L-ornithine transmembrane transporter activity"/>
    <property type="evidence" value="ECO:0007669"/>
    <property type="project" value="TreeGrafter"/>
</dbReference>
<feature type="repeat" description="Solcar" evidence="9">
    <location>
        <begin position="134"/>
        <end position="254"/>
    </location>
</feature>
<evidence type="ECO:0000256" key="6">
    <source>
        <dbReference type="ARBA" id="ARBA00022989"/>
    </source>
</evidence>
<evidence type="ECO:0000256" key="9">
    <source>
        <dbReference type="PROSITE-ProRule" id="PRU00282"/>
    </source>
</evidence>
<dbReference type="InterPro" id="IPR018108">
    <property type="entry name" value="MCP_transmembrane"/>
</dbReference>
<dbReference type="GO" id="GO:1990575">
    <property type="term" value="P:mitochondrial L-ornithine transmembrane transport"/>
    <property type="evidence" value="ECO:0007669"/>
    <property type="project" value="TreeGrafter"/>
</dbReference>
<keyword evidence="5" id="KW-0677">Repeat</keyword>
<evidence type="ECO:0000256" key="1">
    <source>
        <dbReference type="ARBA" id="ARBA00004225"/>
    </source>
</evidence>
<evidence type="ECO:0000313" key="13">
    <source>
        <dbReference type="EMBL" id="OAX38020.1"/>
    </source>
</evidence>
<evidence type="ECO:0000256" key="7">
    <source>
        <dbReference type="ARBA" id="ARBA00023128"/>
    </source>
</evidence>
<proteinExistence type="inferred from homology"/>
<keyword evidence="8 9" id="KW-0472">Membrane</keyword>
<evidence type="ECO:0000256" key="3">
    <source>
        <dbReference type="ARBA" id="ARBA00022448"/>
    </source>
</evidence>
<name>A0A1B7MZI5_9AGAM</name>
<dbReference type="STRING" id="1314800.A0A1B7MZI5"/>
<feature type="region of interest" description="Disordered" evidence="11">
    <location>
        <begin position="1"/>
        <end position="22"/>
    </location>
</feature>
<dbReference type="Proteomes" id="UP000092154">
    <property type="component" value="Unassembled WGS sequence"/>
</dbReference>
<feature type="transmembrane region" description="Helical" evidence="12">
    <location>
        <begin position="93"/>
        <end position="115"/>
    </location>
</feature>
<dbReference type="InterPro" id="IPR050567">
    <property type="entry name" value="Mitochondrial_Carrier"/>
</dbReference>
<dbReference type="EMBL" id="KV448317">
    <property type="protein sequence ID" value="OAX38020.1"/>
    <property type="molecule type" value="Genomic_DNA"/>
</dbReference>
<dbReference type="AlphaFoldDB" id="A0A1B7MZI5"/>
<feature type="transmembrane region" description="Helical" evidence="12">
    <location>
        <begin position="355"/>
        <end position="377"/>
    </location>
</feature>
<evidence type="ECO:0000256" key="5">
    <source>
        <dbReference type="ARBA" id="ARBA00022737"/>
    </source>
</evidence>
<evidence type="ECO:0000256" key="10">
    <source>
        <dbReference type="RuleBase" id="RU000488"/>
    </source>
</evidence>
<dbReference type="Gene3D" id="1.50.40.10">
    <property type="entry name" value="Mitochondrial carrier domain"/>
    <property type="match status" value="1"/>
</dbReference>
<keyword evidence="3 10" id="KW-0813">Transport</keyword>
<reference evidence="13 14" key="1">
    <citation type="submission" date="2016-06" db="EMBL/GenBank/DDBJ databases">
        <title>Comparative genomics of the ectomycorrhizal sister species Rhizopogon vinicolor and Rhizopogon vesiculosus (Basidiomycota: Boletales) reveals a divergence of the mating type B locus.</title>
        <authorList>
            <consortium name="DOE Joint Genome Institute"/>
            <person name="Mujic A.B."/>
            <person name="Kuo A."/>
            <person name="Tritt A."/>
            <person name="Lipzen A."/>
            <person name="Chen C."/>
            <person name="Johnson J."/>
            <person name="Sharma A."/>
            <person name="Barry K."/>
            <person name="Grigoriev I.V."/>
            <person name="Spatafora J.W."/>
        </authorList>
    </citation>
    <scope>NUCLEOTIDE SEQUENCE [LARGE SCALE GENOMIC DNA]</scope>
    <source>
        <strain evidence="13 14">AM-OR11-026</strain>
    </source>
</reference>
<dbReference type="SUPFAM" id="SSF103506">
    <property type="entry name" value="Mitochondrial carrier"/>
    <property type="match status" value="1"/>
</dbReference>